<dbReference type="AlphaFoldDB" id="A0A8T0WYM6"/>
<keyword evidence="2" id="KW-1185">Reference proteome</keyword>
<organism evidence="1 2">
    <name type="scientific">Panicum virgatum</name>
    <name type="common">Blackwell switchgrass</name>
    <dbReference type="NCBI Taxonomy" id="38727"/>
    <lineage>
        <taxon>Eukaryota</taxon>
        <taxon>Viridiplantae</taxon>
        <taxon>Streptophyta</taxon>
        <taxon>Embryophyta</taxon>
        <taxon>Tracheophyta</taxon>
        <taxon>Spermatophyta</taxon>
        <taxon>Magnoliopsida</taxon>
        <taxon>Liliopsida</taxon>
        <taxon>Poales</taxon>
        <taxon>Poaceae</taxon>
        <taxon>PACMAD clade</taxon>
        <taxon>Panicoideae</taxon>
        <taxon>Panicodae</taxon>
        <taxon>Paniceae</taxon>
        <taxon>Panicinae</taxon>
        <taxon>Panicum</taxon>
        <taxon>Panicum sect. Hiantes</taxon>
    </lineage>
</organism>
<proteinExistence type="predicted"/>
<name>A0A8T0WYM6_PANVG</name>
<gene>
    <name evidence="1" type="ORF">PVAP13_1NG183900</name>
</gene>
<protein>
    <submittedName>
        <fullName evidence="1">Uncharacterized protein</fullName>
    </submittedName>
</protein>
<sequence length="74" mass="8322">MLSAARDVICAEYEGLISTSDKVGLLAMQFLENFSGMSFMPSLDEYNSSVLEYLVFHTKNMAKFLKICNKMGLK</sequence>
<reference evidence="1" key="1">
    <citation type="submission" date="2020-05" db="EMBL/GenBank/DDBJ databases">
        <title>WGS assembly of Panicum virgatum.</title>
        <authorList>
            <person name="Lovell J.T."/>
            <person name="Jenkins J."/>
            <person name="Shu S."/>
            <person name="Juenger T.E."/>
            <person name="Schmutz J."/>
        </authorList>
    </citation>
    <scope>NUCLEOTIDE SEQUENCE</scope>
    <source>
        <strain evidence="1">AP13</strain>
    </source>
</reference>
<dbReference type="EMBL" id="CM029038">
    <property type="protein sequence ID" value="KAG2650003.1"/>
    <property type="molecule type" value="Genomic_DNA"/>
</dbReference>
<evidence type="ECO:0000313" key="1">
    <source>
        <dbReference type="EMBL" id="KAG2650003.1"/>
    </source>
</evidence>
<evidence type="ECO:0000313" key="2">
    <source>
        <dbReference type="Proteomes" id="UP000823388"/>
    </source>
</evidence>
<dbReference type="Proteomes" id="UP000823388">
    <property type="component" value="Chromosome 1N"/>
</dbReference>
<accession>A0A8T0WYM6</accession>
<comment type="caution">
    <text evidence="1">The sequence shown here is derived from an EMBL/GenBank/DDBJ whole genome shotgun (WGS) entry which is preliminary data.</text>
</comment>